<comment type="caution">
    <text evidence="2">The sequence shown here is derived from an EMBL/GenBank/DDBJ whole genome shotgun (WGS) entry which is preliminary data.</text>
</comment>
<dbReference type="Proteomes" id="UP001516400">
    <property type="component" value="Unassembled WGS sequence"/>
</dbReference>
<proteinExistence type="predicted"/>
<evidence type="ECO:0000313" key="2">
    <source>
        <dbReference type="EMBL" id="KAL3271437.1"/>
    </source>
</evidence>
<name>A0ABD2MZ76_9CUCU</name>
<reference evidence="2 3" key="1">
    <citation type="journal article" date="2021" name="BMC Biol.">
        <title>Horizontally acquired antibacterial genes associated with adaptive radiation of ladybird beetles.</title>
        <authorList>
            <person name="Li H.S."/>
            <person name="Tang X.F."/>
            <person name="Huang Y.H."/>
            <person name="Xu Z.Y."/>
            <person name="Chen M.L."/>
            <person name="Du X.Y."/>
            <person name="Qiu B.Y."/>
            <person name="Chen P.T."/>
            <person name="Zhang W."/>
            <person name="Slipinski A."/>
            <person name="Escalona H.E."/>
            <person name="Waterhouse R.M."/>
            <person name="Zwick A."/>
            <person name="Pang H."/>
        </authorList>
    </citation>
    <scope>NUCLEOTIDE SEQUENCE [LARGE SCALE GENOMIC DNA]</scope>
    <source>
        <strain evidence="2">SYSU2018</strain>
    </source>
</reference>
<dbReference type="AlphaFoldDB" id="A0ABD2MZ76"/>
<dbReference type="EMBL" id="JABFTP020000042">
    <property type="protein sequence ID" value="KAL3271437.1"/>
    <property type="molecule type" value="Genomic_DNA"/>
</dbReference>
<feature type="compositionally biased region" description="Polar residues" evidence="1">
    <location>
        <begin position="583"/>
        <end position="598"/>
    </location>
</feature>
<sequence>MISLTTKMSGSGLSTKMLEFKVPVRLITLCFTSTLYPQDTSATTGNSEGTSPTRNKRSFGFSNPIFSRVFNPYDDRPLAAKFFGDDYAPSVSRWTDDHQYYSDPWNYDTRWNYDEDSEEEEEEDETPIRTYNTNVNRPYPSHHIIGAIPINGHSNVENTETKKENIKGDYIFKSLPHFDSKRPFRTSEEVKKKHDVISINPAVNKEKKNVTITLPTNKEGLQKEKLEYIFNLLPHYKVHQSFRTSISKPINTVERFSSKETSPTDCPPTIDQDELNLRQQLKIQEIIEKDKLKPKKTKEEIEWIHRRKEELKRNYLIERFGPDESKWPPNPFKPFFDLQIQSSDIVTQKSVQPIQTTSNPRIVYSYGFNELPHFDIRFGFKNSFSNSITKLETETQKPNKLFDEKEKGIEIIEKSSTPRTELSFVLPNYEKRTKFEAVAKEVIAYTPKPSAVSEVKASHAPKQNQSFILPSQEIIQKFQKYKAEAAQNFREESVLTKGSNKSEFLNTKSNGIISQQKQFTKAYIPHRTKINDKVSSFFSIPSYTIYQPFKSNIHLKGKLSSTTSSTNIPIENSEIKPFRDVPVSQNTTAKPRSDSASDQLPKDLNTFKPSTQSSTQSDLSQPIPKHHTTIFETKLKPKTQPTSLFNFKYQNVVASSETPVSLASSTEPITPHQSFKLFETPNRNIIQTFSAITSTTQRYPSFYFSSETPSTSEISNNYFQEAIEKDSHTSINVNIPQTILDNLNKHSETPRLKYITQSVIIRPIEQKFPLRVASTTNDADYTSKPSSTSVKPFISHVTPATSIKPEEFVFQMTEHQIRRKPSITWLANVNQTVASTPVTTTTIAPVNYTQRPQRRRPLPPNTYGAPQKVYLRKIIKNANHKLVRKDKKKLPLESNVNFNELPHFQENSFFIKGKSDNVTFSHIGEVPLENHKIWDTNKRNLMDSYGRPTQE</sequence>
<keyword evidence="3" id="KW-1185">Reference proteome</keyword>
<protein>
    <submittedName>
        <fullName evidence="2">Uncharacterized protein</fullName>
    </submittedName>
</protein>
<accession>A0ABD2MZ76</accession>
<feature type="region of interest" description="Disordered" evidence="1">
    <location>
        <begin position="560"/>
        <end position="624"/>
    </location>
</feature>
<feature type="compositionally biased region" description="Polar residues" evidence="1">
    <location>
        <begin position="39"/>
        <end position="53"/>
    </location>
</feature>
<evidence type="ECO:0000256" key="1">
    <source>
        <dbReference type="SAM" id="MobiDB-lite"/>
    </source>
</evidence>
<evidence type="ECO:0000313" key="3">
    <source>
        <dbReference type="Proteomes" id="UP001516400"/>
    </source>
</evidence>
<organism evidence="2 3">
    <name type="scientific">Cryptolaemus montrouzieri</name>
    <dbReference type="NCBI Taxonomy" id="559131"/>
    <lineage>
        <taxon>Eukaryota</taxon>
        <taxon>Metazoa</taxon>
        <taxon>Ecdysozoa</taxon>
        <taxon>Arthropoda</taxon>
        <taxon>Hexapoda</taxon>
        <taxon>Insecta</taxon>
        <taxon>Pterygota</taxon>
        <taxon>Neoptera</taxon>
        <taxon>Endopterygota</taxon>
        <taxon>Coleoptera</taxon>
        <taxon>Polyphaga</taxon>
        <taxon>Cucujiformia</taxon>
        <taxon>Coccinelloidea</taxon>
        <taxon>Coccinellidae</taxon>
        <taxon>Scymninae</taxon>
        <taxon>Scymnini</taxon>
        <taxon>Cryptolaemus</taxon>
    </lineage>
</organism>
<feature type="region of interest" description="Disordered" evidence="1">
    <location>
        <begin position="39"/>
        <end position="58"/>
    </location>
</feature>
<gene>
    <name evidence="2" type="ORF">HHI36_021923</name>
</gene>